<organism evidence="2 3">
    <name type="scientific">Thauera sinica</name>
    <dbReference type="NCBI Taxonomy" id="2665146"/>
    <lineage>
        <taxon>Bacteria</taxon>
        <taxon>Pseudomonadati</taxon>
        <taxon>Pseudomonadota</taxon>
        <taxon>Betaproteobacteria</taxon>
        <taxon>Rhodocyclales</taxon>
        <taxon>Zoogloeaceae</taxon>
        <taxon>Thauera</taxon>
    </lineage>
</organism>
<accession>A0ABW1AT06</accession>
<gene>
    <name evidence="2" type="ORF">ACFPTN_11880</name>
</gene>
<evidence type="ECO:0008006" key="4">
    <source>
        <dbReference type="Google" id="ProtNLM"/>
    </source>
</evidence>
<protein>
    <recommendedName>
        <fullName evidence="4">Cyclic nucleotide-binding domain-containing protein</fullName>
    </recommendedName>
</protein>
<dbReference type="RefSeq" id="WP_096445210.1">
    <property type="nucleotide sequence ID" value="NZ_JBHSOG010000047.1"/>
</dbReference>
<sequence length="167" mass="17473">MQETDLISLGAGAQWLSAQTGRNWTPALLIDRLLARGGPGVCALLPRGWALLSADDGEPTRLARASVFRVADGEDFLEQFAMFGDLSIAGGIPGRLVDAAGRGFRSVAPIPAAMLRLMPEELHALAAAAGARPAATFMRRVAQMRAQAHDRSRDASGPDAGGSAPQD</sequence>
<keyword evidence="3" id="KW-1185">Reference proteome</keyword>
<reference evidence="3" key="1">
    <citation type="journal article" date="2019" name="Int. J. Syst. Evol. Microbiol.">
        <title>The Global Catalogue of Microorganisms (GCM) 10K type strain sequencing project: providing services to taxonomists for standard genome sequencing and annotation.</title>
        <authorList>
            <consortium name="The Broad Institute Genomics Platform"/>
            <consortium name="The Broad Institute Genome Sequencing Center for Infectious Disease"/>
            <person name="Wu L."/>
            <person name="Ma J."/>
        </authorList>
    </citation>
    <scope>NUCLEOTIDE SEQUENCE [LARGE SCALE GENOMIC DNA]</scope>
    <source>
        <strain evidence="3">SHR3</strain>
    </source>
</reference>
<evidence type="ECO:0000313" key="3">
    <source>
        <dbReference type="Proteomes" id="UP001595974"/>
    </source>
</evidence>
<feature type="region of interest" description="Disordered" evidence="1">
    <location>
        <begin position="143"/>
        <end position="167"/>
    </location>
</feature>
<dbReference type="Proteomes" id="UP001595974">
    <property type="component" value="Unassembled WGS sequence"/>
</dbReference>
<feature type="compositionally biased region" description="Basic and acidic residues" evidence="1">
    <location>
        <begin position="147"/>
        <end position="156"/>
    </location>
</feature>
<evidence type="ECO:0000313" key="2">
    <source>
        <dbReference type="EMBL" id="MFC5770071.1"/>
    </source>
</evidence>
<proteinExistence type="predicted"/>
<evidence type="ECO:0000256" key="1">
    <source>
        <dbReference type="SAM" id="MobiDB-lite"/>
    </source>
</evidence>
<dbReference type="EMBL" id="JBHSOG010000047">
    <property type="protein sequence ID" value="MFC5770071.1"/>
    <property type="molecule type" value="Genomic_DNA"/>
</dbReference>
<comment type="caution">
    <text evidence="2">The sequence shown here is derived from an EMBL/GenBank/DDBJ whole genome shotgun (WGS) entry which is preliminary data.</text>
</comment>
<name>A0ABW1AT06_9RHOO</name>